<dbReference type="Proteomes" id="UP001333818">
    <property type="component" value="Unassembled WGS sequence"/>
</dbReference>
<keyword evidence="2" id="KW-0540">Nuclease</keyword>
<sequence>MTAYMLEQQLKQQFKHKFTVHQYHQIAETGIFSPSDRVELLIDGEIIKMSPVGRKHAACVARLNDTFSILAFPDLNCVWTDMFANSFDRPNV</sequence>
<dbReference type="InterPro" id="IPR008538">
    <property type="entry name" value="Uma2"/>
</dbReference>
<accession>A0AAW9PV53</accession>
<name>A0AAW9PV53_9CYAN</name>
<dbReference type="Gene3D" id="3.90.1570.10">
    <property type="entry name" value="tt1808, chain A"/>
    <property type="match status" value="1"/>
</dbReference>
<dbReference type="RefSeq" id="WP_330482885.1">
    <property type="nucleotide sequence ID" value="NZ_JAZBJZ010000019.1"/>
</dbReference>
<feature type="domain" description="Putative restriction endonuclease" evidence="1">
    <location>
        <begin position="22"/>
        <end position="73"/>
    </location>
</feature>
<evidence type="ECO:0000313" key="2">
    <source>
        <dbReference type="EMBL" id="MEE3716456.1"/>
    </source>
</evidence>
<dbReference type="AlphaFoldDB" id="A0AAW9PV53"/>
<keyword evidence="2" id="KW-0255">Endonuclease</keyword>
<reference evidence="2" key="1">
    <citation type="submission" date="2024-01" db="EMBL/GenBank/DDBJ databases">
        <title>Bank of Algae and Cyanobacteria of the Azores (BACA) strain genomes.</title>
        <authorList>
            <person name="Luz R."/>
            <person name="Cordeiro R."/>
            <person name="Fonseca A."/>
            <person name="Goncalves V."/>
        </authorList>
    </citation>
    <scope>NUCLEOTIDE SEQUENCE</scope>
    <source>
        <strain evidence="2">BACA0141</strain>
    </source>
</reference>
<evidence type="ECO:0000313" key="3">
    <source>
        <dbReference type="Proteomes" id="UP001333818"/>
    </source>
</evidence>
<dbReference type="GO" id="GO:0004519">
    <property type="term" value="F:endonuclease activity"/>
    <property type="evidence" value="ECO:0007669"/>
    <property type="project" value="UniProtKB-KW"/>
</dbReference>
<organism evidence="2 3">
    <name type="scientific">Tumidithrix elongata BACA0141</name>
    <dbReference type="NCBI Taxonomy" id="2716417"/>
    <lineage>
        <taxon>Bacteria</taxon>
        <taxon>Bacillati</taxon>
        <taxon>Cyanobacteriota</taxon>
        <taxon>Cyanophyceae</taxon>
        <taxon>Pseudanabaenales</taxon>
        <taxon>Pseudanabaenaceae</taxon>
        <taxon>Tumidithrix</taxon>
        <taxon>Tumidithrix elongata</taxon>
    </lineage>
</organism>
<dbReference type="EMBL" id="JAZBJZ010000019">
    <property type="protein sequence ID" value="MEE3716456.1"/>
    <property type="molecule type" value="Genomic_DNA"/>
</dbReference>
<protein>
    <submittedName>
        <fullName evidence="2">Uma2 family endonuclease</fullName>
    </submittedName>
</protein>
<dbReference type="InterPro" id="IPR012296">
    <property type="entry name" value="Nuclease_put_TT1808"/>
</dbReference>
<comment type="caution">
    <text evidence="2">The sequence shown here is derived from an EMBL/GenBank/DDBJ whole genome shotgun (WGS) entry which is preliminary data.</text>
</comment>
<evidence type="ECO:0000259" key="1">
    <source>
        <dbReference type="Pfam" id="PF05685"/>
    </source>
</evidence>
<proteinExistence type="predicted"/>
<keyword evidence="3" id="KW-1185">Reference proteome</keyword>
<dbReference type="Pfam" id="PF05685">
    <property type="entry name" value="Uma2"/>
    <property type="match status" value="1"/>
</dbReference>
<gene>
    <name evidence="2" type="ORF">V2H45_06840</name>
</gene>
<keyword evidence="2" id="KW-0378">Hydrolase</keyword>